<feature type="transmembrane region" description="Helical" evidence="8">
    <location>
        <begin position="23"/>
        <end position="44"/>
    </location>
</feature>
<dbReference type="Pfam" id="PF13515">
    <property type="entry name" value="FUSC_2"/>
    <property type="match status" value="1"/>
</dbReference>
<reference evidence="10 11" key="1">
    <citation type="submission" date="2023-07" db="EMBL/GenBank/DDBJ databases">
        <title>Comparative genomics of wheat-associated soil bacteria to identify genetic determinants of phenazine resistance.</title>
        <authorList>
            <person name="Mouncey N."/>
        </authorList>
    </citation>
    <scope>NUCLEOTIDE SEQUENCE [LARGE SCALE GENOMIC DNA]</scope>
    <source>
        <strain evidence="10 11">B2I6</strain>
    </source>
</reference>
<keyword evidence="2" id="KW-1003">Cell membrane</keyword>
<keyword evidence="4 8" id="KW-1133">Transmembrane helix</keyword>
<evidence type="ECO:0000256" key="3">
    <source>
        <dbReference type="ARBA" id="ARBA00022692"/>
    </source>
</evidence>
<evidence type="ECO:0000256" key="8">
    <source>
        <dbReference type="SAM" id="Phobius"/>
    </source>
</evidence>
<proteinExistence type="inferred from homology"/>
<protein>
    <recommendedName>
        <fullName evidence="9">Integral membrane bound transporter domain-containing protein</fullName>
    </recommendedName>
</protein>
<comment type="caution">
    <text evidence="10">The sequence shown here is derived from an EMBL/GenBank/DDBJ whole genome shotgun (WGS) entry which is preliminary data.</text>
</comment>
<dbReference type="PANTHER" id="PTHR30509:SF9">
    <property type="entry name" value="MULTIDRUG RESISTANCE PROTEIN MDTO"/>
    <property type="match status" value="1"/>
</dbReference>
<sequence>MRAAARSFGARWRDRIAASDPGLLRLAAGLRTVGAIALTLAVLSLMGSDVSHLVAGAIAAMVATFAIREKQRDRQAVTLALGLPVAFASMSLAALLSSRTVAGDVFFVALIFCAVYGRRFGDRGTALGLVGFQVYFLSLFVGVTGSALPEYWAVLAVAFVCSALARFVLVPQTPTGILQRLREAFRARLAQLLAAQLDLLDAGPDDVEKALAHVREGTARLHETAMMIQGRLDEGTPDEATARLVQRRIADAEIAAERLGLLLLTARSVERADTLTLHLPGAPLPEGGHLPVRDEALAALRRDLGALRLLVRIPVAEGAATAHVRNRLLGYRDEENLPKASPAVQDVFRGVGETARAVLGLRVALDGPQDESEDSPETARSREELDAEDAAIGGGEGDEDSAAAGKETGLRRPTTRAAVQVAVGSSLAIVGGELLSSHRWYWAVLTCWIVFINTASTGEILVKGSRRLLGTVLGVVAGILLAGLVGHHTWTAFAVVLLCVFAMFYTAPLSYTLMSFFVTAALGVLYTLLHTYSMSVLVLRVEETALGAACGIFAAALVLPVHTDRRTNELLATVLDRLTDVTEAAVEQLSGGPPAELLDRARDLDQALADLRAATQPLTHPVTPLRTRRDTARYVVALLETCAYHARALAATAELLPTQRSIVADPALRRAGQRIRHNIGAIAARVAGGRSTAEVLTGPSIASLLTPDGPGTPRYGRVTDPRPAALAAPGRSGGRPGPAARGTGGSAAEVTTGSVHGQKSVDMSLAAAMPRSSSVSWCRWRMQPAISARRVGSDAVPASVTTRTGPLPSTSISTSWLSSRPVTAVAMTRAASSRIS</sequence>
<keyword evidence="11" id="KW-1185">Reference proteome</keyword>
<feature type="compositionally biased region" description="Low complexity" evidence="7">
    <location>
        <begin position="721"/>
        <end position="730"/>
    </location>
</feature>
<evidence type="ECO:0000313" key="11">
    <source>
        <dbReference type="Proteomes" id="UP001230654"/>
    </source>
</evidence>
<feature type="transmembrane region" description="Helical" evidence="8">
    <location>
        <begin position="514"/>
        <end position="532"/>
    </location>
</feature>
<keyword evidence="5 8" id="KW-0472">Membrane</keyword>
<feature type="domain" description="Integral membrane bound transporter" evidence="9">
    <location>
        <begin position="428"/>
        <end position="553"/>
    </location>
</feature>
<evidence type="ECO:0000313" key="10">
    <source>
        <dbReference type="EMBL" id="MDQ0579029.1"/>
    </source>
</evidence>
<feature type="transmembrane region" description="Helical" evidence="8">
    <location>
        <begin position="417"/>
        <end position="435"/>
    </location>
</feature>
<feature type="transmembrane region" description="Helical" evidence="8">
    <location>
        <begin position="441"/>
        <end position="461"/>
    </location>
</feature>
<evidence type="ECO:0000256" key="2">
    <source>
        <dbReference type="ARBA" id="ARBA00022475"/>
    </source>
</evidence>
<evidence type="ECO:0000259" key="9">
    <source>
        <dbReference type="Pfam" id="PF13515"/>
    </source>
</evidence>
<evidence type="ECO:0000256" key="4">
    <source>
        <dbReference type="ARBA" id="ARBA00022989"/>
    </source>
</evidence>
<gene>
    <name evidence="10" type="ORF">QF030_001207</name>
</gene>
<feature type="transmembrane region" description="Helical" evidence="8">
    <location>
        <begin position="101"/>
        <end position="117"/>
    </location>
</feature>
<dbReference type="PANTHER" id="PTHR30509">
    <property type="entry name" value="P-HYDROXYBENZOIC ACID EFFLUX PUMP SUBUNIT-RELATED"/>
    <property type="match status" value="1"/>
</dbReference>
<dbReference type="Proteomes" id="UP001230654">
    <property type="component" value="Unassembled WGS sequence"/>
</dbReference>
<feature type="transmembrane region" description="Helical" evidence="8">
    <location>
        <begin position="76"/>
        <end position="95"/>
    </location>
</feature>
<feature type="region of interest" description="Disordered" evidence="7">
    <location>
        <begin position="365"/>
        <end position="409"/>
    </location>
</feature>
<comment type="subcellular location">
    <subcellularLocation>
        <location evidence="1">Cell membrane</location>
        <topology evidence="1">Multi-pass membrane protein</topology>
    </subcellularLocation>
</comment>
<feature type="transmembrane region" description="Helical" evidence="8">
    <location>
        <begin position="468"/>
        <end position="484"/>
    </location>
</feature>
<feature type="region of interest" description="Disordered" evidence="7">
    <location>
        <begin position="704"/>
        <end position="755"/>
    </location>
</feature>
<evidence type="ECO:0000256" key="5">
    <source>
        <dbReference type="ARBA" id="ARBA00023136"/>
    </source>
</evidence>
<feature type="transmembrane region" description="Helical" evidence="8">
    <location>
        <begin position="151"/>
        <end position="170"/>
    </location>
</feature>
<feature type="transmembrane region" description="Helical" evidence="8">
    <location>
        <begin position="50"/>
        <end position="67"/>
    </location>
</feature>
<feature type="transmembrane region" description="Helical" evidence="8">
    <location>
        <begin position="124"/>
        <end position="145"/>
    </location>
</feature>
<evidence type="ECO:0000256" key="7">
    <source>
        <dbReference type="SAM" id="MobiDB-lite"/>
    </source>
</evidence>
<dbReference type="EMBL" id="JAUSWV010000002">
    <property type="protein sequence ID" value="MDQ0579029.1"/>
    <property type="molecule type" value="Genomic_DNA"/>
</dbReference>
<comment type="similarity">
    <text evidence="6">Belongs to the YccS/YhfK family.</text>
</comment>
<feature type="transmembrane region" description="Helical" evidence="8">
    <location>
        <begin position="490"/>
        <end position="507"/>
    </location>
</feature>
<organism evidence="10 11">
    <name type="scientific">Streptomyces rishiriensis</name>
    <dbReference type="NCBI Taxonomy" id="68264"/>
    <lineage>
        <taxon>Bacteria</taxon>
        <taxon>Bacillati</taxon>
        <taxon>Actinomycetota</taxon>
        <taxon>Actinomycetes</taxon>
        <taxon>Kitasatosporales</taxon>
        <taxon>Streptomycetaceae</taxon>
        <taxon>Streptomyces</taxon>
    </lineage>
</organism>
<name>A0ABU0NIT4_STRRH</name>
<accession>A0ABU0NIT4</accession>
<dbReference type="InterPro" id="IPR049453">
    <property type="entry name" value="Memb_transporter_dom"/>
</dbReference>
<keyword evidence="3 8" id="KW-0812">Transmembrane</keyword>
<evidence type="ECO:0000256" key="1">
    <source>
        <dbReference type="ARBA" id="ARBA00004651"/>
    </source>
</evidence>
<evidence type="ECO:0000256" key="6">
    <source>
        <dbReference type="ARBA" id="ARBA00043993"/>
    </source>
</evidence>